<evidence type="ECO:0000313" key="1">
    <source>
        <dbReference type="EMBL" id="CAF1661148.1"/>
    </source>
</evidence>
<reference evidence="1" key="1">
    <citation type="submission" date="2021-02" db="EMBL/GenBank/DDBJ databases">
        <authorList>
            <person name="Nowell W R."/>
        </authorList>
    </citation>
    <scope>NUCLEOTIDE SEQUENCE</scope>
</reference>
<sequence>LLLDVHLHQHRLHDVHQRAIIHVLMSRLSRTLKMVPKEYFQYITSSIQN</sequence>
<protein>
    <submittedName>
        <fullName evidence="1">Uncharacterized protein</fullName>
    </submittedName>
</protein>
<dbReference type="Proteomes" id="UP000663829">
    <property type="component" value="Unassembled WGS sequence"/>
</dbReference>
<feature type="non-terminal residue" evidence="1">
    <location>
        <position position="1"/>
    </location>
</feature>
<keyword evidence="3" id="KW-1185">Reference proteome</keyword>
<accession>A0A816FG54</accession>
<dbReference type="EMBL" id="CAJOBC010130062">
    <property type="protein sequence ID" value="CAF4609501.1"/>
    <property type="molecule type" value="Genomic_DNA"/>
</dbReference>
<name>A0A816FG54_9BILA</name>
<proteinExistence type="predicted"/>
<dbReference type="EMBL" id="CAJNOQ010055977">
    <property type="protein sequence ID" value="CAF1661148.1"/>
    <property type="molecule type" value="Genomic_DNA"/>
</dbReference>
<evidence type="ECO:0000313" key="2">
    <source>
        <dbReference type="EMBL" id="CAF4609501.1"/>
    </source>
</evidence>
<comment type="caution">
    <text evidence="1">The sequence shown here is derived from an EMBL/GenBank/DDBJ whole genome shotgun (WGS) entry which is preliminary data.</text>
</comment>
<organism evidence="1 3">
    <name type="scientific">Didymodactylos carnosus</name>
    <dbReference type="NCBI Taxonomy" id="1234261"/>
    <lineage>
        <taxon>Eukaryota</taxon>
        <taxon>Metazoa</taxon>
        <taxon>Spiralia</taxon>
        <taxon>Gnathifera</taxon>
        <taxon>Rotifera</taxon>
        <taxon>Eurotatoria</taxon>
        <taxon>Bdelloidea</taxon>
        <taxon>Philodinida</taxon>
        <taxon>Philodinidae</taxon>
        <taxon>Didymodactylos</taxon>
    </lineage>
</organism>
<evidence type="ECO:0000313" key="3">
    <source>
        <dbReference type="Proteomes" id="UP000663829"/>
    </source>
</evidence>
<dbReference type="Proteomes" id="UP000681722">
    <property type="component" value="Unassembled WGS sequence"/>
</dbReference>
<gene>
    <name evidence="1" type="ORF">GPM918_LOCUS45983</name>
    <name evidence="2" type="ORF">SRO942_LOCUS49154</name>
</gene>
<dbReference type="AlphaFoldDB" id="A0A816FG54"/>